<dbReference type="PANTHER" id="PTHR39757">
    <property type="match status" value="1"/>
</dbReference>
<protein>
    <submittedName>
        <fullName evidence="1">Uncharacterized protein</fullName>
    </submittedName>
</protein>
<dbReference type="InterPro" id="IPR036188">
    <property type="entry name" value="FAD/NAD-bd_sf"/>
</dbReference>
<dbReference type="SUPFAM" id="SSF51905">
    <property type="entry name" value="FAD/NAD(P)-binding domain"/>
    <property type="match status" value="1"/>
</dbReference>
<organism evidence="1 2">
    <name type="scientific">Dovyalis caffra</name>
    <dbReference type="NCBI Taxonomy" id="77055"/>
    <lineage>
        <taxon>Eukaryota</taxon>
        <taxon>Viridiplantae</taxon>
        <taxon>Streptophyta</taxon>
        <taxon>Embryophyta</taxon>
        <taxon>Tracheophyta</taxon>
        <taxon>Spermatophyta</taxon>
        <taxon>Magnoliopsida</taxon>
        <taxon>eudicotyledons</taxon>
        <taxon>Gunneridae</taxon>
        <taxon>Pentapetalae</taxon>
        <taxon>rosids</taxon>
        <taxon>fabids</taxon>
        <taxon>Malpighiales</taxon>
        <taxon>Salicaceae</taxon>
        <taxon>Flacourtieae</taxon>
        <taxon>Dovyalis</taxon>
    </lineage>
</organism>
<sequence>MATDLRLVYPAPGAKTYQINHKSTSLFSSSNHNITPSRKSHHRIQSSKFGSFLDLIKPVSEPNVLDFDHLSWFDPADRSRVDRKELKTKLLEKSVSSGIRFRKAKGSKVEHEEFESSIVCDDETELKASLVVDASGHASPIVKYEKSRNHGYQIGHGILAEEDGHPFDLDKIVLVDWRDPHLGNEPNLRASNSRIPTFPYVRPFYSNLVFLEEICLVSRLALSDMEIKSRMVARLRHLGIRAKNVVEDEKASIHPSKCDGFWGRPLYHRDVEWLVAIREDVCKGILFFWGGNFFEA</sequence>
<proteinExistence type="predicted"/>
<dbReference type="EMBL" id="CAWUPB010000913">
    <property type="protein sequence ID" value="CAK7331781.1"/>
    <property type="molecule type" value="Genomic_DNA"/>
</dbReference>
<dbReference type="Pfam" id="PF05834">
    <property type="entry name" value="Lycopene_cycl"/>
    <property type="match status" value="1"/>
</dbReference>
<reference evidence="1 2" key="1">
    <citation type="submission" date="2024-01" db="EMBL/GenBank/DDBJ databases">
        <authorList>
            <person name="Waweru B."/>
        </authorList>
    </citation>
    <scope>NUCLEOTIDE SEQUENCE [LARGE SCALE GENOMIC DNA]</scope>
</reference>
<name>A0AAV1RCV1_9ROSI</name>
<comment type="caution">
    <text evidence="1">The sequence shown here is derived from an EMBL/GenBank/DDBJ whole genome shotgun (WGS) entry which is preliminary data.</text>
</comment>
<evidence type="ECO:0000313" key="1">
    <source>
        <dbReference type="EMBL" id="CAK7331781.1"/>
    </source>
</evidence>
<evidence type="ECO:0000313" key="2">
    <source>
        <dbReference type="Proteomes" id="UP001314170"/>
    </source>
</evidence>
<dbReference type="Gene3D" id="3.50.50.60">
    <property type="entry name" value="FAD/NAD(P)-binding domain"/>
    <property type="match status" value="1"/>
</dbReference>
<dbReference type="PANTHER" id="PTHR39757:SF9">
    <property type="entry name" value="CAPSANTHIN_CAPSORUBIN SYNTHASE, CHROMOPLAST PROTEIN"/>
    <property type="match status" value="1"/>
</dbReference>
<gene>
    <name evidence="1" type="ORF">DCAF_LOCUS8646</name>
</gene>
<dbReference type="AlphaFoldDB" id="A0AAV1RCV1"/>
<dbReference type="Gene3D" id="3.30.9.100">
    <property type="match status" value="1"/>
</dbReference>
<dbReference type="Proteomes" id="UP001314170">
    <property type="component" value="Unassembled WGS sequence"/>
</dbReference>
<keyword evidence="2" id="KW-1185">Reference proteome</keyword>
<accession>A0AAV1RCV1</accession>